<gene>
    <name evidence="1" type="ORF">Sya03_50690</name>
</gene>
<dbReference type="Proteomes" id="UP000652013">
    <property type="component" value="Unassembled WGS sequence"/>
</dbReference>
<dbReference type="InterPro" id="IPR023393">
    <property type="entry name" value="START-like_dom_sf"/>
</dbReference>
<protein>
    <recommendedName>
        <fullName evidence="3">Activator of Hsp90 ATPase 1 family protein</fullName>
    </recommendedName>
</protein>
<dbReference type="CDD" id="cd07814">
    <property type="entry name" value="SRPBCC_CalC_Aha1-like"/>
    <property type="match status" value="1"/>
</dbReference>
<name>A0A8J3YDF3_9ACTN</name>
<dbReference type="EMBL" id="BOOY01000036">
    <property type="protein sequence ID" value="GIJ05717.1"/>
    <property type="molecule type" value="Genomic_DNA"/>
</dbReference>
<accession>A0A8J3YDF3</accession>
<dbReference type="Gene3D" id="3.30.530.20">
    <property type="match status" value="1"/>
</dbReference>
<proteinExistence type="predicted"/>
<keyword evidence="2" id="KW-1185">Reference proteome</keyword>
<organism evidence="1 2">
    <name type="scientific">Spirilliplanes yamanashiensis</name>
    <dbReference type="NCBI Taxonomy" id="42233"/>
    <lineage>
        <taxon>Bacteria</taxon>
        <taxon>Bacillati</taxon>
        <taxon>Actinomycetota</taxon>
        <taxon>Actinomycetes</taxon>
        <taxon>Micromonosporales</taxon>
        <taxon>Micromonosporaceae</taxon>
        <taxon>Spirilliplanes</taxon>
    </lineage>
</organism>
<evidence type="ECO:0008006" key="3">
    <source>
        <dbReference type="Google" id="ProtNLM"/>
    </source>
</evidence>
<dbReference type="AlphaFoldDB" id="A0A8J3YDF3"/>
<reference evidence="1" key="1">
    <citation type="submission" date="2021-01" db="EMBL/GenBank/DDBJ databases">
        <title>Whole genome shotgun sequence of Spirilliplanes yamanashiensis NBRC 15828.</title>
        <authorList>
            <person name="Komaki H."/>
            <person name="Tamura T."/>
        </authorList>
    </citation>
    <scope>NUCLEOTIDE SEQUENCE</scope>
    <source>
        <strain evidence="1">NBRC 15828</strain>
    </source>
</reference>
<sequence>MSESGHQPSGDPKPFHVETRIAAPPADVWPALTEPEHVRRWFGWDYDGIEPEIRLIFVDEPKHEDGRRVVWSDGSYLEIEADGPHCVVRAVLPGDLTDARWDDVYDGIEEGWRAFLVQLRHLLETRPEGRRRTLFLTGTVTGRELRAAVGDGAPVHEADRQFALVDPHGHLVVAASQARLAEDRAATASVTVSTYGLDDDAFAAVRERWASRWRPAAPDAAVTSGSEPVPPGLF</sequence>
<evidence type="ECO:0000313" key="1">
    <source>
        <dbReference type="EMBL" id="GIJ05717.1"/>
    </source>
</evidence>
<evidence type="ECO:0000313" key="2">
    <source>
        <dbReference type="Proteomes" id="UP000652013"/>
    </source>
</evidence>
<dbReference type="SUPFAM" id="SSF55961">
    <property type="entry name" value="Bet v1-like"/>
    <property type="match status" value="1"/>
</dbReference>
<comment type="caution">
    <text evidence="1">The sequence shown here is derived from an EMBL/GenBank/DDBJ whole genome shotgun (WGS) entry which is preliminary data.</text>
</comment>
<dbReference type="RefSeq" id="WP_203940920.1">
    <property type="nucleotide sequence ID" value="NZ_BAAAGJ010000003.1"/>
</dbReference>